<dbReference type="EMBL" id="CAJNIZ010041824">
    <property type="protein sequence ID" value="CAE7617594.1"/>
    <property type="molecule type" value="Genomic_DNA"/>
</dbReference>
<feature type="non-terminal residue" evidence="2">
    <location>
        <position position="162"/>
    </location>
</feature>
<gene>
    <name evidence="2" type="ORF">SPIL2461_LOCUS16213</name>
</gene>
<accession>A0A812VHC8</accession>
<keyword evidence="3" id="KW-1185">Reference proteome</keyword>
<evidence type="ECO:0000256" key="1">
    <source>
        <dbReference type="SAM" id="MobiDB-lite"/>
    </source>
</evidence>
<feature type="compositionally biased region" description="Acidic residues" evidence="1">
    <location>
        <begin position="151"/>
        <end position="162"/>
    </location>
</feature>
<evidence type="ECO:0000313" key="3">
    <source>
        <dbReference type="Proteomes" id="UP000649617"/>
    </source>
</evidence>
<organism evidence="2 3">
    <name type="scientific">Symbiodinium pilosum</name>
    <name type="common">Dinoflagellate</name>
    <dbReference type="NCBI Taxonomy" id="2952"/>
    <lineage>
        <taxon>Eukaryota</taxon>
        <taxon>Sar</taxon>
        <taxon>Alveolata</taxon>
        <taxon>Dinophyceae</taxon>
        <taxon>Suessiales</taxon>
        <taxon>Symbiodiniaceae</taxon>
        <taxon>Symbiodinium</taxon>
    </lineage>
</organism>
<reference evidence="2" key="1">
    <citation type="submission" date="2021-02" db="EMBL/GenBank/DDBJ databases">
        <authorList>
            <person name="Dougan E. K."/>
            <person name="Rhodes N."/>
            <person name="Thang M."/>
            <person name="Chan C."/>
        </authorList>
    </citation>
    <scope>NUCLEOTIDE SEQUENCE</scope>
</reference>
<dbReference type="Proteomes" id="UP000649617">
    <property type="component" value="Unassembled WGS sequence"/>
</dbReference>
<comment type="caution">
    <text evidence="2">The sequence shown here is derived from an EMBL/GenBank/DDBJ whole genome shotgun (WGS) entry which is preliminary data.</text>
</comment>
<name>A0A812VHC8_SYMPI</name>
<evidence type="ECO:0000313" key="2">
    <source>
        <dbReference type="EMBL" id="CAE7617594.1"/>
    </source>
</evidence>
<dbReference type="AlphaFoldDB" id="A0A812VHC8"/>
<protein>
    <submittedName>
        <fullName evidence="2">Uncharacterized protein</fullName>
    </submittedName>
</protein>
<feature type="compositionally biased region" description="Acidic residues" evidence="1">
    <location>
        <begin position="127"/>
        <end position="143"/>
    </location>
</feature>
<sequence>VLQGVRALSVQAILGAKELLLKGLEQEEWKMMHAADAEHVPETRLCRISLAPPPPPPPPPCDGADWVTEPIVQKYDRSNEMEEGFGSAEKEIEAFCNDDSMDAEERLTSDQSPEAAEAASDLPAEGSESEESAAVEQASDDVNEATQSSLEEQEEVFELPQE</sequence>
<feature type="region of interest" description="Disordered" evidence="1">
    <location>
        <begin position="97"/>
        <end position="162"/>
    </location>
</feature>
<proteinExistence type="predicted"/>
<feature type="non-terminal residue" evidence="2">
    <location>
        <position position="1"/>
    </location>
</feature>